<dbReference type="SUPFAM" id="SSF51735">
    <property type="entry name" value="NAD(P)-binding Rossmann-fold domains"/>
    <property type="match status" value="1"/>
</dbReference>
<evidence type="ECO:0000313" key="4">
    <source>
        <dbReference type="EMBL" id="KAK2029020.1"/>
    </source>
</evidence>
<evidence type="ECO:0000259" key="3">
    <source>
        <dbReference type="SMART" id="SM00829"/>
    </source>
</evidence>
<dbReference type="SMART" id="SM00829">
    <property type="entry name" value="PKS_ER"/>
    <property type="match status" value="1"/>
</dbReference>
<dbReference type="InterPro" id="IPR047122">
    <property type="entry name" value="Trans-enoyl_RdTase-like"/>
</dbReference>
<dbReference type="Pfam" id="PF08240">
    <property type="entry name" value="ADH_N"/>
    <property type="match status" value="1"/>
</dbReference>
<gene>
    <name evidence="4" type="ORF">LX32DRAFT_728329</name>
</gene>
<dbReference type="SUPFAM" id="SSF50129">
    <property type="entry name" value="GroES-like"/>
    <property type="match status" value="1"/>
</dbReference>
<feature type="domain" description="Enoyl reductase (ER)" evidence="3">
    <location>
        <begin position="9"/>
        <end position="246"/>
    </location>
</feature>
<accession>A0AAD9HHJ1</accession>
<dbReference type="InterPro" id="IPR011032">
    <property type="entry name" value="GroES-like_sf"/>
</dbReference>
<reference evidence="4" key="1">
    <citation type="submission" date="2021-06" db="EMBL/GenBank/DDBJ databases">
        <title>Comparative genomics, transcriptomics and evolutionary studies reveal genomic signatures of adaptation to plant cell wall in hemibiotrophic fungi.</title>
        <authorList>
            <consortium name="DOE Joint Genome Institute"/>
            <person name="Baroncelli R."/>
            <person name="Diaz J.F."/>
            <person name="Benocci T."/>
            <person name="Peng M."/>
            <person name="Battaglia E."/>
            <person name="Haridas S."/>
            <person name="Andreopoulos W."/>
            <person name="Labutti K."/>
            <person name="Pangilinan J."/>
            <person name="Floch G.L."/>
            <person name="Makela M.R."/>
            <person name="Henrissat B."/>
            <person name="Grigoriev I.V."/>
            <person name="Crouch J.A."/>
            <person name="De Vries R.P."/>
            <person name="Sukno S.A."/>
            <person name="Thon M.R."/>
        </authorList>
    </citation>
    <scope>NUCLEOTIDE SEQUENCE</scope>
    <source>
        <strain evidence="4">MAFF235873</strain>
    </source>
</reference>
<dbReference type="Gene3D" id="3.90.180.10">
    <property type="entry name" value="Medium-chain alcohol dehydrogenases, catalytic domain"/>
    <property type="match status" value="1"/>
</dbReference>
<dbReference type="InterPro" id="IPR013154">
    <property type="entry name" value="ADH-like_N"/>
</dbReference>
<dbReference type="Proteomes" id="UP001232148">
    <property type="component" value="Unassembled WGS sequence"/>
</dbReference>
<dbReference type="PANTHER" id="PTHR45348:SF2">
    <property type="entry name" value="ZINC-TYPE ALCOHOL DEHYDROGENASE-LIKE PROTEIN C2E1P3.01"/>
    <property type="match status" value="1"/>
</dbReference>
<dbReference type="PANTHER" id="PTHR45348">
    <property type="entry name" value="HYPOTHETICAL OXIDOREDUCTASE (EUROFUNG)"/>
    <property type="match status" value="1"/>
</dbReference>
<dbReference type="Gene3D" id="3.40.50.720">
    <property type="entry name" value="NAD(P)-binding Rossmann-like Domain"/>
    <property type="match status" value="1"/>
</dbReference>
<evidence type="ECO:0000256" key="1">
    <source>
        <dbReference type="ARBA" id="ARBA00008072"/>
    </source>
</evidence>
<dbReference type="InterPro" id="IPR036291">
    <property type="entry name" value="NAD(P)-bd_dom_sf"/>
</dbReference>
<keyword evidence="2" id="KW-0560">Oxidoreductase</keyword>
<protein>
    <submittedName>
        <fullName evidence="4">GroES-like protein</fullName>
    </submittedName>
</protein>
<dbReference type="InterPro" id="IPR020843">
    <property type="entry name" value="ER"/>
</dbReference>
<proteinExistence type="inferred from homology"/>
<evidence type="ECO:0000256" key="2">
    <source>
        <dbReference type="ARBA" id="ARBA00023002"/>
    </source>
</evidence>
<sequence>MTAKKILAGNASGEYEINYDAPMPTIRPHQMLCKTDAVALNPMNSIMKEQSPNPGVGGYEFSGTVVQVGTSVTRFKPGDKVFGLVHGLKPDDRGSGAFTDHVIATADLCCEIPVSTTDPQASTLPLALGAVGYAASKLLGLATPGRGKKVGDKPEYVLIAGADSLPGRLATQLFTLSGIKPVVTCSSNARMNMKDLGAVEAFDHQSKTCGREIKNFTRNTLAHVLDCASSEDAMAICFEALGSRGGRYVGLDAPSTRIKYTRRDVSVDWVQVPPVLAEL</sequence>
<comment type="caution">
    <text evidence="4">The sequence shown here is derived from an EMBL/GenBank/DDBJ whole genome shotgun (WGS) entry which is preliminary data.</text>
</comment>
<evidence type="ECO:0000313" key="5">
    <source>
        <dbReference type="Proteomes" id="UP001232148"/>
    </source>
</evidence>
<comment type="similarity">
    <text evidence="1">Belongs to the zinc-containing alcohol dehydrogenase family.</text>
</comment>
<keyword evidence="5" id="KW-1185">Reference proteome</keyword>
<dbReference type="GO" id="GO:0016651">
    <property type="term" value="F:oxidoreductase activity, acting on NAD(P)H"/>
    <property type="evidence" value="ECO:0007669"/>
    <property type="project" value="InterPro"/>
</dbReference>
<dbReference type="EMBL" id="MU842870">
    <property type="protein sequence ID" value="KAK2029020.1"/>
    <property type="molecule type" value="Genomic_DNA"/>
</dbReference>
<name>A0AAD9HHJ1_9PEZI</name>
<dbReference type="CDD" id="cd08249">
    <property type="entry name" value="enoyl_reductase_like"/>
    <property type="match status" value="1"/>
</dbReference>
<organism evidence="4 5">
    <name type="scientific">Colletotrichum zoysiae</name>
    <dbReference type="NCBI Taxonomy" id="1216348"/>
    <lineage>
        <taxon>Eukaryota</taxon>
        <taxon>Fungi</taxon>
        <taxon>Dikarya</taxon>
        <taxon>Ascomycota</taxon>
        <taxon>Pezizomycotina</taxon>
        <taxon>Sordariomycetes</taxon>
        <taxon>Hypocreomycetidae</taxon>
        <taxon>Glomerellales</taxon>
        <taxon>Glomerellaceae</taxon>
        <taxon>Colletotrichum</taxon>
        <taxon>Colletotrichum graminicola species complex</taxon>
    </lineage>
</organism>
<dbReference type="AlphaFoldDB" id="A0AAD9HHJ1"/>